<dbReference type="PATRIC" id="fig|158500.4.peg.4597"/>
<dbReference type="EMBL" id="JFYZ01000035">
    <property type="protein sequence ID" value="EZP76638.1"/>
    <property type="molecule type" value="Genomic_DNA"/>
</dbReference>
<dbReference type="eggNOG" id="COG3193">
    <property type="taxonomic scope" value="Bacteria"/>
</dbReference>
<dbReference type="InterPro" id="IPR052517">
    <property type="entry name" value="GlcG_carb_metab_protein"/>
</dbReference>
<reference evidence="2 3" key="1">
    <citation type="submission" date="2014-03" db="EMBL/GenBank/DDBJ databases">
        <title>Whole genome sequence of Novosphingobium resinovorum KF1.</title>
        <authorList>
            <person name="Gan H.M."/>
            <person name="Gan H.Y."/>
            <person name="Chew T.H."/>
            <person name="Savka M.A."/>
        </authorList>
    </citation>
    <scope>NUCLEOTIDE SEQUENCE [LARGE SCALE GENOMIC DNA]</scope>
    <source>
        <strain evidence="2 3">KF1</strain>
    </source>
</reference>
<name>A0A031JQV1_9SPHN</name>
<comment type="caution">
    <text evidence="2">The sequence shown here is derived from an EMBL/GenBank/DDBJ whole genome shotgun (WGS) entry which is preliminary data.</text>
</comment>
<dbReference type="Proteomes" id="UP000024329">
    <property type="component" value="Unassembled WGS sequence"/>
</dbReference>
<evidence type="ECO:0000313" key="3">
    <source>
        <dbReference type="Proteomes" id="UP000024329"/>
    </source>
</evidence>
<protein>
    <submittedName>
        <fullName evidence="2">GlcG</fullName>
    </submittedName>
</protein>
<keyword evidence="1" id="KW-0732">Signal</keyword>
<dbReference type="Gene3D" id="3.30.450.150">
    <property type="entry name" value="Haem-degrading domain"/>
    <property type="match status" value="1"/>
</dbReference>
<evidence type="ECO:0000256" key="1">
    <source>
        <dbReference type="SAM" id="SignalP"/>
    </source>
</evidence>
<feature type="chain" id="PRO_5001556912" evidence="1">
    <location>
        <begin position="27"/>
        <end position="165"/>
    </location>
</feature>
<organism evidence="2 3">
    <name type="scientific">Novosphingobium resinovorum</name>
    <dbReference type="NCBI Taxonomy" id="158500"/>
    <lineage>
        <taxon>Bacteria</taxon>
        <taxon>Pseudomonadati</taxon>
        <taxon>Pseudomonadota</taxon>
        <taxon>Alphaproteobacteria</taxon>
        <taxon>Sphingomonadales</taxon>
        <taxon>Sphingomonadaceae</taxon>
        <taxon>Novosphingobium</taxon>
    </lineage>
</organism>
<dbReference type="InterPro" id="IPR038084">
    <property type="entry name" value="PduO/GlcC-like_sf"/>
</dbReference>
<evidence type="ECO:0000313" key="2">
    <source>
        <dbReference type="EMBL" id="EZP76638.1"/>
    </source>
</evidence>
<dbReference type="InterPro" id="IPR005624">
    <property type="entry name" value="PduO/GlcC-like"/>
</dbReference>
<gene>
    <name evidence="2" type="ORF">BV97_04521</name>
</gene>
<dbReference type="SUPFAM" id="SSF143744">
    <property type="entry name" value="GlcG-like"/>
    <property type="match status" value="1"/>
</dbReference>
<dbReference type="PANTHER" id="PTHR34309:SF1">
    <property type="entry name" value="PROTEIN GLCG"/>
    <property type="match status" value="1"/>
</dbReference>
<dbReference type="Pfam" id="PF03928">
    <property type="entry name" value="HbpS-like"/>
    <property type="match status" value="1"/>
</dbReference>
<proteinExistence type="predicted"/>
<dbReference type="AlphaFoldDB" id="A0A031JQV1"/>
<feature type="signal peptide" evidence="1">
    <location>
        <begin position="1"/>
        <end position="26"/>
    </location>
</feature>
<sequence length="165" mass="16386">MNIRLAKPAAALVLLWALSASSGAMGTETPAPRYGEPIPLRAAQALARLARDEAHARGLAMAVAVTGPSGDPILIEVMDGTQYASTAIAPAKARSAARFRKPTKVLQDAAAAGAVAYSGADGALALEGGLPVSIDGKIVGGLGISGGTSAQDGEVATAALGRFKP</sequence>
<dbReference type="PANTHER" id="PTHR34309">
    <property type="entry name" value="SLR1406 PROTEIN"/>
    <property type="match status" value="1"/>
</dbReference>
<accession>A0A031JQV1</accession>
<dbReference type="RefSeq" id="WP_036528888.1">
    <property type="nucleotide sequence ID" value="NZ_JFYZ01000035.1"/>
</dbReference>